<feature type="repeat" description="PPR" evidence="3">
    <location>
        <begin position="700"/>
        <end position="734"/>
    </location>
</feature>
<evidence type="ECO:0000313" key="6">
    <source>
        <dbReference type="Proteomes" id="UP001605036"/>
    </source>
</evidence>
<evidence type="ECO:0000256" key="3">
    <source>
        <dbReference type="PROSITE-ProRule" id="PRU00708"/>
    </source>
</evidence>
<dbReference type="PROSITE" id="PS50828">
    <property type="entry name" value="SMR"/>
    <property type="match status" value="1"/>
</dbReference>
<dbReference type="Gene3D" id="3.30.1370.110">
    <property type="match status" value="1"/>
</dbReference>
<dbReference type="EMBL" id="JBHFFA010000003">
    <property type="protein sequence ID" value="KAL2634907.1"/>
    <property type="molecule type" value="Genomic_DNA"/>
</dbReference>
<feature type="repeat" description="PPR" evidence="3">
    <location>
        <begin position="630"/>
        <end position="664"/>
    </location>
</feature>
<feature type="domain" description="Smr" evidence="4">
    <location>
        <begin position="889"/>
        <end position="970"/>
    </location>
</feature>
<dbReference type="SMART" id="SM00463">
    <property type="entry name" value="SMR"/>
    <property type="match status" value="1"/>
</dbReference>
<name>A0ABD1YVW1_9MARC</name>
<feature type="repeat" description="PPR" evidence="3">
    <location>
        <begin position="665"/>
        <end position="699"/>
    </location>
</feature>
<evidence type="ECO:0000256" key="1">
    <source>
        <dbReference type="ARBA" id="ARBA00007626"/>
    </source>
</evidence>
<dbReference type="PANTHER" id="PTHR47447:SF17">
    <property type="entry name" value="OS12G0638900 PROTEIN"/>
    <property type="match status" value="1"/>
</dbReference>
<dbReference type="NCBIfam" id="TIGR00756">
    <property type="entry name" value="PPR"/>
    <property type="match status" value="7"/>
</dbReference>
<reference evidence="5 6" key="1">
    <citation type="submission" date="2024-09" db="EMBL/GenBank/DDBJ databases">
        <title>Chromosome-scale assembly of Riccia fluitans.</title>
        <authorList>
            <person name="Paukszto L."/>
            <person name="Sawicki J."/>
            <person name="Karawczyk K."/>
            <person name="Piernik-Szablinska J."/>
            <person name="Szczecinska M."/>
            <person name="Mazdziarz M."/>
        </authorList>
    </citation>
    <scope>NUCLEOTIDE SEQUENCE [LARGE SCALE GENOMIC DNA]</scope>
    <source>
        <strain evidence="5">Rf_01</strain>
        <tissue evidence="5">Aerial parts of the thallus</tissue>
    </source>
</reference>
<dbReference type="Pfam" id="PF13812">
    <property type="entry name" value="PPR_3"/>
    <property type="match status" value="1"/>
</dbReference>
<proteinExistence type="inferred from homology"/>
<dbReference type="AlphaFoldDB" id="A0ABD1YVW1"/>
<evidence type="ECO:0000259" key="4">
    <source>
        <dbReference type="PROSITE" id="PS50828"/>
    </source>
</evidence>
<keyword evidence="2" id="KW-0677">Repeat</keyword>
<feature type="repeat" description="PPR" evidence="3">
    <location>
        <begin position="595"/>
        <end position="629"/>
    </location>
</feature>
<evidence type="ECO:0000256" key="2">
    <source>
        <dbReference type="ARBA" id="ARBA00022737"/>
    </source>
</evidence>
<feature type="repeat" description="PPR" evidence="3">
    <location>
        <begin position="560"/>
        <end position="594"/>
    </location>
</feature>
<dbReference type="Pfam" id="PF01535">
    <property type="entry name" value="PPR"/>
    <property type="match status" value="1"/>
</dbReference>
<evidence type="ECO:0000313" key="5">
    <source>
        <dbReference type="EMBL" id="KAL2634907.1"/>
    </source>
</evidence>
<comment type="caution">
    <text evidence="5">The sequence shown here is derived from an EMBL/GenBank/DDBJ whole genome shotgun (WGS) entry which is preliminary data.</text>
</comment>
<dbReference type="InterPro" id="IPR002885">
    <property type="entry name" value="PPR_rpt"/>
</dbReference>
<accession>A0ABD1YVW1</accession>
<organism evidence="5 6">
    <name type="scientific">Riccia fluitans</name>
    <dbReference type="NCBI Taxonomy" id="41844"/>
    <lineage>
        <taxon>Eukaryota</taxon>
        <taxon>Viridiplantae</taxon>
        <taxon>Streptophyta</taxon>
        <taxon>Embryophyta</taxon>
        <taxon>Marchantiophyta</taxon>
        <taxon>Marchantiopsida</taxon>
        <taxon>Marchantiidae</taxon>
        <taxon>Marchantiales</taxon>
        <taxon>Ricciaceae</taxon>
        <taxon>Riccia</taxon>
    </lineage>
</organism>
<dbReference type="SUPFAM" id="SSF48452">
    <property type="entry name" value="TPR-like"/>
    <property type="match status" value="1"/>
</dbReference>
<feature type="repeat" description="PPR" evidence="3">
    <location>
        <begin position="525"/>
        <end position="559"/>
    </location>
</feature>
<dbReference type="InterPro" id="IPR036063">
    <property type="entry name" value="Smr_dom_sf"/>
</dbReference>
<dbReference type="SUPFAM" id="SSF160443">
    <property type="entry name" value="SMR domain-like"/>
    <property type="match status" value="1"/>
</dbReference>
<dbReference type="Proteomes" id="UP001605036">
    <property type="component" value="Unassembled WGS sequence"/>
</dbReference>
<dbReference type="Gene3D" id="1.25.40.10">
    <property type="entry name" value="Tetratricopeptide repeat domain"/>
    <property type="match status" value="3"/>
</dbReference>
<comment type="similarity">
    <text evidence="1">Belongs to the PPR family. P subfamily.</text>
</comment>
<feature type="repeat" description="PPR" evidence="3">
    <location>
        <begin position="490"/>
        <end position="524"/>
    </location>
</feature>
<dbReference type="InterPro" id="IPR002625">
    <property type="entry name" value="Smr_dom"/>
</dbReference>
<dbReference type="InterPro" id="IPR011990">
    <property type="entry name" value="TPR-like_helical_dom_sf"/>
</dbReference>
<keyword evidence="6" id="KW-1185">Reference proteome</keyword>
<gene>
    <name evidence="5" type="ORF">R1flu_006386</name>
</gene>
<dbReference type="Pfam" id="PF13041">
    <property type="entry name" value="PPR_2"/>
    <property type="match status" value="2"/>
</dbReference>
<protein>
    <recommendedName>
        <fullName evidence="4">Smr domain-containing protein</fullName>
    </recommendedName>
</protein>
<dbReference type="PROSITE" id="PS51375">
    <property type="entry name" value="PPR"/>
    <property type="match status" value="7"/>
</dbReference>
<dbReference type="PANTHER" id="PTHR47447">
    <property type="entry name" value="OS03G0856100 PROTEIN"/>
    <property type="match status" value="1"/>
</dbReference>
<sequence length="990" mass="111028">MLSKNDGKISFCSERMKLCQKHLAKVYDRSKHIFLRARLGKESSYVHPASAVGTHEDIHSKTVKSTSKVSPYFSAVSGLFGPTLLRRLHFRSFQSSVGKSSAESPRASCPRFCKHGKHDSSSIPVFFDKLPISRPVSHPAPSWGLSREAIRQRSARAYSHKPENAAEIDKKEKDMGLLTAYCDQCSVRGNAGAYERAGLNETRASRPTSRIGLMPEEIVLSNQQKSSRKPWLGPRSSLSLSSAGEVGCSHKWDLVDCSSETGVSFDGRDDFSRSAAMPLLKHSHQARGQDSCENSKVCTKENVPGNFPLTAAEAHPSDLSRITCFSELAVPREDALTEHTLSSCGRDSPEYKEQGSDRRWNKFASLARATKSNTKRLERSSKNLWKYGSMALCTENPVRGYTTGSPPAFKDRPSEKKVSWGKSGNRKLVSHICLILKENGWGPVTVETLDSLEEKLDSYIVNAVLQQIKDPSVALKFFRWAKQREGYKHDVYTYTTMMNVLGRARNLSGVRHLLQEMHNDGCEPTVVTYNTLILTYGKVKSLSESLRVFRIMKESGCQPDTITYSILIHLCVKSGFQQEALKLYQGMQEAGLQPDTVTYSIVIDSLGRAGKLTEARKLFREMREKGCQPNEFTYNSLIDRHAKSGQTKFAVRYYEEMRKNSFPLNPVVCTTMMGVLASLGQYTEAEALFSEMLQANIAADTAAYSLMINMWGQAGDLDKAVSWFGRMLGNMVTPSLSTFTALLNAHLDSHLYEGAEHFLTSMAMWGISPDLKVYTSLLRHCTGCEKQEHVDAVLGLMDRLGHSAHKFVFDLLTSKNQDRRNTRKRVEKFLGMVQHEDQDSKQAFANALIEFLHKLQCKTDPGFVWEIAFEKRLFPSSIIRRELPNHWLIDLHYMSVGTGLVALPRLLLILRDNWVRTPTKRVYIVTGWGKRSRVTGSSSLKNSVNELLQAAKSPFSVDHTNAGVFVSYGVPFCDWITLPLSRRRLGLDVA</sequence>